<name>A0A9R1U0D4_9HYME</name>
<evidence type="ECO:0000313" key="32">
    <source>
        <dbReference type="Proteomes" id="UP000694866"/>
    </source>
</evidence>
<dbReference type="Pfam" id="PF12947">
    <property type="entry name" value="EGF_3"/>
    <property type="match status" value="1"/>
</dbReference>
<evidence type="ECO:0000256" key="26">
    <source>
        <dbReference type="PROSITE-ProRule" id="PRU00059"/>
    </source>
</evidence>
<feature type="chain" id="PRO_5040224504" description="Cubilin" evidence="29">
    <location>
        <begin position="22"/>
        <end position="3729"/>
    </location>
</feature>
<evidence type="ECO:0000256" key="27">
    <source>
        <dbReference type="PROSITE-ProRule" id="PRU00076"/>
    </source>
</evidence>
<feature type="domain" description="CUB" evidence="30">
    <location>
        <begin position="2523"/>
        <end position="2627"/>
    </location>
</feature>
<dbReference type="InterPro" id="IPR035914">
    <property type="entry name" value="Sperma_CUB_dom_sf"/>
</dbReference>
<evidence type="ECO:0000256" key="9">
    <source>
        <dbReference type="ARBA" id="ARBA00022685"/>
    </source>
</evidence>
<keyword evidence="9" id="KW-0165">Cleavage on pair of basic residues</keyword>
<feature type="domain" description="EGF-like" evidence="31">
    <location>
        <begin position="458"/>
        <end position="495"/>
    </location>
</feature>
<keyword evidence="10 29" id="KW-0732">Signal</keyword>
<dbReference type="GO" id="GO:0005509">
    <property type="term" value="F:calcium ion binding"/>
    <property type="evidence" value="ECO:0007669"/>
    <property type="project" value="InterPro"/>
</dbReference>
<dbReference type="CDD" id="cd00041">
    <property type="entry name" value="CUB"/>
    <property type="match status" value="26"/>
</dbReference>
<comment type="function">
    <text evidence="24">Endocytic receptor which plays a role in lipoprotein, vitamin and iron metabolism by facilitating their uptake. Acts together with LRP2 to mediate endocytosis of high-density lipoproteins, GC, hemoglobin, ALB, TF and SCGB1A1. Acts together with AMN to mediate endocytosis of the CBLIF-cobalamin complex. Binds to ALB, MB, Kappa and lambda-light chains, TF, hemoglobin, GC, SCGB1A1, APOA1, high density lipoprotein, and the CBLIF-cobalamin complex. Ligand binding requires calcium. Serves as important transporter in several absorptive epithelia, including intestine, renal proximal tubules and embryonic yolk sac. May play an important role in the development of the peri-implantation embryo through internalization of APOA1 and cholesterol. Binds to LGALS3 at the maternal-fetal interface.</text>
</comment>
<keyword evidence="16 27" id="KW-1015">Disulfide bond</keyword>
<feature type="disulfide bond" evidence="27">
    <location>
        <begin position="182"/>
        <end position="191"/>
    </location>
</feature>
<dbReference type="Pfam" id="PF00008">
    <property type="entry name" value="EGF"/>
    <property type="match status" value="3"/>
</dbReference>
<evidence type="ECO:0000256" key="24">
    <source>
        <dbReference type="ARBA" id="ARBA00049611"/>
    </source>
</evidence>
<feature type="domain" description="CUB" evidence="30">
    <location>
        <begin position="1558"/>
        <end position="1670"/>
    </location>
</feature>
<dbReference type="PROSITE" id="PS00022">
    <property type="entry name" value="EGF_1"/>
    <property type="match status" value="4"/>
</dbReference>
<keyword evidence="20" id="KW-0458">Lysosome</keyword>
<feature type="domain" description="CUB" evidence="30">
    <location>
        <begin position="2632"/>
        <end position="2757"/>
    </location>
</feature>
<protein>
    <recommendedName>
        <fullName evidence="23">Cubilin</fullName>
    </recommendedName>
</protein>
<keyword evidence="19" id="KW-0753">Steroid metabolism</keyword>
<dbReference type="PROSITE" id="PS01180">
    <property type="entry name" value="CUB"/>
    <property type="match status" value="27"/>
</dbReference>
<evidence type="ECO:0000256" key="14">
    <source>
        <dbReference type="ARBA" id="ARBA00023098"/>
    </source>
</evidence>
<feature type="domain" description="CUB" evidence="30">
    <location>
        <begin position="1904"/>
        <end position="2020"/>
    </location>
</feature>
<evidence type="ECO:0000313" key="33">
    <source>
        <dbReference type="RefSeq" id="XP_011302978.1"/>
    </source>
</evidence>
<dbReference type="SMART" id="SM00179">
    <property type="entry name" value="EGF_CA"/>
    <property type="match status" value="7"/>
</dbReference>
<proteinExistence type="predicted"/>
<dbReference type="SUPFAM" id="SSF57184">
    <property type="entry name" value="Growth factor receptor domain"/>
    <property type="match status" value="1"/>
</dbReference>
<feature type="domain" description="CUB" evidence="30">
    <location>
        <begin position="972"/>
        <end position="1084"/>
    </location>
</feature>
<feature type="domain" description="CUB" evidence="30">
    <location>
        <begin position="3342"/>
        <end position="3407"/>
    </location>
</feature>
<evidence type="ECO:0000256" key="20">
    <source>
        <dbReference type="ARBA" id="ARBA00023228"/>
    </source>
</evidence>
<feature type="disulfide bond" evidence="27">
    <location>
        <begin position="425"/>
        <end position="435"/>
    </location>
</feature>
<keyword evidence="11" id="KW-0677">Repeat</keyword>
<dbReference type="FunFam" id="2.10.25.10:FF:000260">
    <property type="entry name" value="Notch receptor 4"/>
    <property type="match status" value="1"/>
</dbReference>
<feature type="domain" description="CUB" evidence="30">
    <location>
        <begin position="2827"/>
        <end position="2978"/>
    </location>
</feature>
<dbReference type="FunFam" id="2.10.25.10:FF:000429">
    <property type="entry name" value="Cubilin"/>
    <property type="match status" value="1"/>
</dbReference>
<dbReference type="GO" id="GO:0005886">
    <property type="term" value="C:plasma membrane"/>
    <property type="evidence" value="ECO:0007669"/>
    <property type="project" value="UniProtKB-SubCell"/>
</dbReference>
<feature type="domain" description="CUB" evidence="30">
    <location>
        <begin position="3457"/>
        <end position="3591"/>
    </location>
</feature>
<evidence type="ECO:0000256" key="22">
    <source>
        <dbReference type="ARBA" id="ARBA00023765"/>
    </source>
</evidence>
<dbReference type="Proteomes" id="UP000694866">
    <property type="component" value="Unplaced"/>
</dbReference>
<dbReference type="Gene3D" id="2.10.25.10">
    <property type="entry name" value="Laminin"/>
    <property type="match status" value="7"/>
</dbReference>
<keyword evidence="7" id="KW-0597">Phosphoprotein</keyword>
<feature type="domain" description="CUB" evidence="30">
    <location>
        <begin position="1319"/>
        <end position="1440"/>
    </location>
</feature>
<feature type="domain" description="CUB" evidence="30">
    <location>
        <begin position="3094"/>
        <end position="3210"/>
    </location>
</feature>
<feature type="domain" description="EGF-like" evidence="31">
    <location>
        <begin position="156"/>
        <end position="192"/>
    </location>
</feature>
<evidence type="ECO:0000256" key="7">
    <source>
        <dbReference type="ARBA" id="ARBA00022553"/>
    </source>
</evidence>
<feature type="region of interest" description="Disordered" evidence="28">
    <location>
        <begin position="2628"/>
        <end position="2649"/>
    </location>
</feature>
<feature type="disulfide bond" evidence="26">
    <location>
        <begin position="3094"/>
        <end position="3121"/>
    </location>
</feature>
<evidence type="ECO:0000256" key="18">
    <source>
        <dbReference type="ARBA" id="ARBA00023180"/>
    </source>
</evidence>
<feature type="domain" description="EGF-like" evidence="31">
    <location>
        <begin position="194"/>
        <end position="235"/>
    </location>
</feature>
<dbReference type="SUPFAM" id="SSF49854">
    <property type="entry name" value="Spermadhesin, CUB domain"/>
    <property type="match status" value="26"/>
</dbReference>
<evidence type="ECO:0000256" key="2">
    <source>
        <dbReference type="ARBA" id="ARBA00004202"/>
    </source>
</evidence>
<evidence type="ECO:0000256" key="19">
    <source>
        <dbReference type="ARBA" id="ARBA00023221"/>
    </source>
</evidence>
<dbReference type="RefSeq" id="XP_011302978.1">
    <property type="nucleotide sequence ID" value="XM_011304676.1"/>
</dbReference>
<comment type="subcellular location">
    <subcellularLocation>
        <location evidence="2">Cell membrane</location>
        <topology evidence="2">Peripheral membrane protein</topology>
    </subcellularLocation>
    <subcellularLocation>
        <location evidence="1">Endosome</location>
    </subcellularLocation>
    <subcellularLocation>
        <location evidence="22">Lysosome membrane</location>
        <topology evidence="22">Peripheral membrane protein</topology>
    </subcellularLocation>
</comment>
<dbReference type="InterPro" id="IPR009030">
    <property type="entry name" value="Growth_fac_rcpt_cys_sf"/>
</dbReference>
<feature type="domain" description="CUB" evidence="30">
    <location>
        <begin position="2759"/>
        <end position="2826"/>
    </location>
</feature>
<evidence type="ECO:0000256" key="6">
    <source>
        <dbReference type="ARBA" id="ARBA00022548"/>
    </source>
</evidence>
<accession>A0A9R1U0D4</accession>
<dbReference type="GO" id="GO:0008203">
    <property type="term" value="P:cholesterol metabolic process"/>
    <property type="evidence" value="ECO:0007669"/>
    <property type="project" value="UniProtKB-KW"/>
</dbReference>
<feature type="domain" description="CUB" evidence="30">
    <location>
        <begin position="2279"/>
        <end position="2396"/>
    </location>
</feature>
<dbReference type="OrthoDB" id="10009301at2759"/>
<dbReference type="PANTHER" id="PTHR24251">
    <property type="entry name" value="OVOCHYMASE-RELATED"/>
    <property type="match status" value="1"/>
</dbReference>
<dbReference type="CTD" id="8029"/>
<dbReference type="InterPro" id="IPR049883">
    <property type="entry name" value="NOTCH1_EGF-like"/>
</dbReference>
<feature type="disulfide bond" evidence="27">
    <location>
        <begin position="225"/>
        <end position="234"/>
    </location>
</feature>
<keyword evidence="12" id="KW-0967">Endosome</keyword>
<evidence type="ECO:0000259" key="30">
    <source>
        <dbReference type="PROSITE" id="PS01180"/>
    </source>
</evidence>
<keyword evidence="13" id="KW-0653">Protein transport</keyword>
<feature type="domain" description="CUB" evidence="30">
    <location>
        <begin position="1090"/>
        <end position="1202"/>
    </location>
</feature>
<keyword evidence="17" id="KW-1207">Sterol metabolism</keyword>
<dbReference type="InterPro" id="IPR024731">
    <property type="entry name" value="NELL2-like_EGF"/>
</dbReference>
<evidence type="ECO:0000256" key="25">
    <source>
        <dbReference type="ARBA" id="ARBA00049703"/>
    </source>
</evidence>
<sequence length="3729" mass="414370">MEHRVLRLLLFLILSSRQYSAWQNERPVLESVDGHLIIWSAQDKNVTIKTRGKGFLTINDLNLVESAHAATHAAQYVENWKRGSWQDLQNRVERLVHTVEGPDGLVRKLEGGWWRNTGNSSTSRPATRDSDMDLSTLNWRVNNLADKIKKIQTKLKNNKCANNPCLNGGTCIRVYDGYQCLCPTNWQGPSCGSDVNECGIYAGTDLGCQNGATCVNTLGSYTCSCTKGWFGVHCTSSKSACDAADSRELCGNGVCVDQKGTPLGYTCLCDQGWKSDGANPACIVDVDECAGKHPVCSVNPEVECINLRGSFHCGNCPAGYSGTGYFCRDIDECLVDNGGCSTVPKVHCRNVPGSRICGPCPPGYSGDGETCTYYGTCRINNGGCHHLATCIESTNSLVQCRCPAGYIGDGLGFNGCTISAVSNPCAMNPCIHGSCVQQGHSFICNCQSGYSGSHCEIAVNPCVPNPCRNSGICTRASDNTVTCECTATYQGPRCETPKRNCGGYLRDPSGTLSYPPDGGRDSQGRSCAFIFITNHSLVLNVTFTRFKFDSTPPACPNNFLQIHDGTGTSDHHIGRFCGTKLPSGGNIISTHNSLYIWSHVASVETDQGFTLHWNSIPPKCGGYLTSDHGAISSPGSPGKYPLNRDCQWEINVSPGRRIQFHFFTFQLESNTTCAKDYLQINETVGERQIQLQRYCGHMLPEPLFTSGSTAILYFHSDGDTQDQGFQIGYSTIEAYPGCGGIHTAPQGTISSPVVQGRYEAGLECTWKIQLPQGEKIRLVWQEIDIEDQKYCYYDFVEIYEGPDEESPVVGKYCGTNLPLPRTLTTNVAIIVFSTDSSFHGKGFTIKYDTHCGGEFHEPSGIFASPYYPSSYPDDKNCFYEIIQPPNKGIVLQITDLDIEGHWHSDCYFDHLDIYDGDSSNSTKLAELCGGEEKIPDTPFYSSNNYMYLEFQTDGSYSFRGFQANYSTVDRRCGGLLKNNSGSIVSPGGNDGYSENEECSWTIQAPIGHVIHLSWMLWSLEGNSRCRHDYVEITEQFNNEELLIGKYCGHTKPPEIITLGNIMNIAFKSDDTVHGDGFLGEYIFIDASKSCGGRYFSSVGVITTPEWPKRYAGGRDCVWIIEGPARSQIMLTVETFDLEVSNNCRFDHLEIRNGAHETSPLIGKYCGEDIPTVIRSFTNYLYLRFKSDDSLSAPGFRIEWDATQMGCGGTLTKSSEDIMSPNYPISTSSVSVCTWTISIARGNQIQIILVDIDFGERASRCTTEYLEISEGINGIVKNKQKYCSTENQSLIHLNSNDATLQYRTFFGNGRGFHIKYNTLCQNTLHAHSGVIESPNFPNRYPPNCNCTWIIDAPMGNKINISFSHFDLEPENPYTDSPCKFDYLEIKEGSYGSPVTELGRFCATEGMTLPPKIVSTENQVFITFRTDSESHFGGFRLEWVVNGCGGHIKKQQGTVTSPGYPNKYPTNIDCEWTIEVDYGYSVQINFTDVDTEKESSCMMDIIEVYGGVDESAPKLGEFCHSKTPILYVSPINSIFIKLHSDWNHAGRGFTANFAQVQRMCGGRIKASQGSIHSQNYPMNYPVNQNCEWLIEVGEHHLINLTFVDVDLEGSTDCIMDYIKVFDGPTREHNLLETFCGKTIPSPIISSGDSLLVVMRSDPAQTAKGFQADFQRACGARIVTNGTGFLTTASDLHLQHEDGLNCSWIISAENPADHITLTISHMDMNCRWGSCEDNCTSHYLKVYEGEGTDGPVNGQWCESKAPPPIVSSGNTLTIHLVTFYYSDVSFGATYSALDSACGGEYYAESGTLASPGYPKSYATNAECEWTLHTAAGNGITLTFSKFNIERSDNCDRDYLEIREDSSIGKIIGVYCGTEIGTVQSNKTLWMKFRSDEHGTAEGFVAEYTFNHGSELFGPFGVIASPLYPHAYTNYNPVTWRVTVQSGFSIKVEFDDFHIDNFGDLTCDEYQDGLQVFDGYDEDAPQLHNFCGSTSPEPFQTTSNVMFLMFQGGKQRLGNWFKIRYYEVPRTIDKEDNTLVHLSNCNEEIALMNDNNSYYTITSPGYPDGYNHSLHCNWLITSPPGTHLLFKLKDLNLEEGHDCYGDSVSVFDGIALSEEPPPDVHLLGKYCRSNESDSRVESITNTMTVKFLTDSFMNRTGFKAEVIRECGGQLGGPNGVINFNRTTRYQVMCDWNITVSRGKSIEVTIEDIQLPKRDAKGCGDDYVLLKNGQEVDSPFLGDGKYCSSNEEEHESLMTTGNKLYVKISAIALVAIVKISYREIGVECGGSYTLMEGINEVKVKTPGYPNVPPPYTECLWTFMAPAGRRLSLHFIDRFDLTSSAECQKEYVEVRDGGTDHALVLGVYCGRTAPSTISTKGNMLYIKYYTDMSVPGNGFNALVTDDEICGEVIRASTGIITSPNYPNPYPKGRDCAWWIIGPKYHSLRFEIIDLHLPGWRNCSLTDHMSIEGMLPNGTNDSRNEPHVLCGFRNVDNIIETLSNEAVITLTSTGKSLGNYRGFRLNFTSSMTQCGGELNSPEGSFHSFGYPTPTPARIYCLWKITVPLGGQVKLEILDLDLQTDNYVRFYNDFRSRSPIGSISSADRERIISSSSNKMMVAFVANEGYRGLSATFKSEPNPPCGGDINEQSGSLPTPSEEPYKSRSFYCLWTIRAPADMIRYDAPADVTLAVTVTGSLGNQVRPYRRCISASKYVAIKDASNNIIGAVCGNSEEQPGLLRSRSPLNYLEILNGTRWGAINVDVKYQWNRCGALLTGPSHTIRTPVNATFPRNCVWEAVFPEGQGIVMTLNKLNLKGCDKSYIIVKNGGPRSPEARKYCGNIIPNNFTSKSHKLWIEYYALEAPADFEFELNTIPADCRFSGYNISSPGFPRAYPNKSECVWEYDVEPGYHIGLSFIDRFSLENSINCTNDYVEVFDRERSDENTWKSLGKVCGRNTPSPFNTTTNHIKVIFHSNDDIRGDGFKAHIDKNCGGIFMASQVSQTIMSPMYPNGYPRYLNCNYTIVAPHRKAVIVEFENFDLETMPPSCWWANITISTSRYWRSMETSYCGNNKPPVITSTNKIVIIFRTYAHFSGNGFVFRYLSNDCGGELTEEGVISPPTTIDGSNYYGGLSCTWLITAPPDKSITVRFDALETEYSSRCFHDKIRIYEGPGLNATNLLSTYCGNLTENLPVTKSLGNVVTVNFASDHSDHFKGFRARIIFTKSIASGCGGSINLTSSHDWKTQKGAYYDNFDDCMWSIEAQPGKIIKMTFESFDVKNTENRTVLPQTAPCSGDYLEIRDGRGPKSELVGRYCGNVLPPSISSVRNLLWIRFYSDGENVGRGVTARLEPIDSPCGESVIRIENTTVTLKSPHYPENYPVGLQCKWILSGSNRRDLRIHFKNIDMENSENCQGDHLQLTDRRLNKHIEEGFGEDYIVNGKHQSNLRFVDSHRPVATYTFCANVDSFDYYSGGNIVEIALKSTNENSQKPRKFELEASLADCRNYTSPQGRIYHQGFNSCWSTITVPEGRTISLYFIRMRIYDQPGCPKNYLKVFDGDFNSPILGTYCSIQLPSPIFSTGNTLSLMLSAENNFSWQNYEITYTSTTEGRGCGGSIFNYAGKFTSPMFPNIYRNNSYCVWDVSVPRGSKVLLEFTTFDLGSRGMCDTSLSVEESTESGASITRYCEGEHPAKYRSLSNEVRITYTTTVNNGGTGWEIDFIAISEDYEETSNGPLVQLRPLMFVG</sequence>
<dbReference type="GO" id="GO:0005765">
    <property type="term" value="C:lysosomal membrane"/>
    <property type="evidence" value="ECO:0007669"/>
    <property type="project" value="UniProtKB-SubCell"/>
</dbReference>
<evidence type="ECO:0000256" key="21">
    <source>
        <dbReference type="ARBA" id="ARBA00023285"/>
    </source>
</evidence>
<feature type="domain" description="CUB" evidence="30">
    <location>
        <begin position="738"/>
        <end position="850"/>
    </location>
</feature>
<feature type="domain" description="CUB" evidence="30">
    <location>
        <begin position="2162"/>
        <end position="2275"/>
    </location>
</feature>
<feature type="domain" description="CUB" evidence="30">
    <location>
        <begin position="1671"/>
        <end position="1790"/>
    </location>
</feature>
<organism evidence="32 33">
    <name type="scientific">Fopius arisanus</name>
    <dbReference type="NCBI Taxonomy" id="64838"/>
    <lineage>
        <taxon>Eukaryota</taxon>
        <taxon>Metazoa</taxon>
        <taxon>Ecdysozoa</taxon>
        <taxon>Arthropoda</taxon>
        <taxon>Hexapoda</taxon>
        <taxon>Insecta</taxon>
        <taxon>Pterygota</taxon>
        <taxon>Neoptera</taxon>
        <taxon>Endopterygota</taxon>
        <taxon>Hymenoptera</taxon>
        <taxon>Apocrita</taxon>
        <taxon>Ichneumonoidea</taxon>
        <taxon>Braconidae</taxon>
        <taxon>Opiinae</taxon>
        <taxon>Fopius</taxon>
    </lineage>
</organism>
<dbReference type="PROSITE" id="PS50026">
    <property type="entry name" value="EGF_3"/>
    <property type="match status" value="4"/>
</dbReference>
<evidence type="ECO:0000256" key="11">
    <source>
        <dbReference type="ARBA" id="ARBA00022737"/>
    </source>
</evidence>
<dbReference type="KEGG" id="fas:105266481"/>
<keyword evidence="21" id="KW-0170">Cobalt</keyword>
<dbReference type="InterPro" id="IPR018097">
    <property type="entry name" value="EGF_Ca-bd_CS"/>
</dbReference>
<keyword evidence="5 27" id="KW-0245">EGF-like domain</keyword>
<keyword evidence="18" id="KW-0325">Glycoprotein</keyword>
<dbReference type="CDD" id="cd22201">
    <property type="entry name" value="cubilin_NTD"/>
    <property type="match status" value="1"/>
</dbReference>
<dbReference type="GO" id="GO:0031419">
    <property type="term" value="F:cobalamin binding"/>
    <property type="evidence" value="ECO:0007669"/>
    <property type="project" value="UniProtKB-KW"/>
</dbReference>
<dbReference type="SUPFAM" id="SSF57196">
    <property type="entry name" value="EGF/Laminin"/>
    <property type="match status" value="4"/>
</dbReference>
<reference evidence="33" key="1">
    <citation type="submission" date="2025-08" db="UniProtKB">
        <authorList>
            <consortium name="RefSeq"/>
        </authorList>
    </citation>
    <scope>IDENTIFICATION</scope>
    <source>
        <strain evidence="33">USDA-PBARC FA_bdor</strain>
        <tissue evidence="33">Whole organism</tissue>
    </source>
</reference>
<dbReference type="Gene3D" id="2.60.120.290">
    <property type="entry name" value="Spermadhesin, CUB domain"/>
    <property type="match status" value="26"/>
</dbReference>
<feature type="domain" description="CUB" evidence="30">
    <location>
        <begin position="2979"/>
        <end position="3092"/>
    </location>
</feature>
<feature type="domain" description="CUB" evidence="30">
    <location>
        <begin position="3597"/>
        <end position="3707"/>
    </location>
</feature>
<comment type="subunit">
    <text evidence="25">Interacts with AMN. Component of the cubam complex composed of one CUBN trimer and one AMN chain. The cubam complex can dimerize. Interacts with LRP2 in a dual-receptor complex in a calcium-dependent manner. Found in a complex with PID1/PCLI1, LRP1 and CUBNI. Interacts with LRP1 and PID1/PCLI1.</text>
</comment>
<dbReference type="InterPro" id="IPR000859">
    <property type="entry name" value="CUB_dom"/>
</dbReference>
<evidence type="ECO:0000256" key="5">
    <source>
        <dbReference type="ARBA" id="ARBA00022536"/>
    </source>
</evidence>
<dbReference type="FunFam" id="2.60.120.290:FF:000013">
    <property type="entry name" value="Membrane frizzled-related protein"/>
    <property type="match status" value="7"/>
</dbReference>
<dbReference type="GO" id="GO:0005768">
    <property type="term" value="C:endosome"/>
    <property type="evidence" value="ECO:0007669"/>
    <property type="project" value="UniProtKB-SubCell"/>
</dbReference>
<keyword evidence="32" id="KW-1185">Reference proteome</keyword>
<dbReference type="SMART" id="SM00181">
    <property type="entry name" value="EGF"/>
    <property type="match status" value="8"/>
</dbReference>
<evidence type="ECO:0000256" key="1">
    <source>
        <dbReference type="ARBA" id="ARBA00004177"/>
    </source>
</evidence>
<feature type="domain" description="CUB" evidence="30">
    <location>
        <begin position="2399"/>
        <end position="2519"/>
    </location>
</feature>
<feature type="domain" description="CUB" evidence="30">
    <location>
        <begin position="1794"/>
        <end position="1903"/>
    </location>
</feature>
<dbReference type="FunFam" id="2.10.25.10:FF:000173">
    <property type="entry name" value="Neurogenic locus notch protein 2"/>
    <property type="match status" value="1"/>
</dbReference>
<keyword evidence="3" id="KW-0813">Transport</keyword>
<feature type="domain" description="CUB" evidence="30">
    <location>
        <begin position="851"/>
        <end position="968"/>
    </location>
</feature>
<feature type="domain" description="CUB" evidence="30">
    <location>
        <begin position="501"/>
        <end position="616"/>
    </location>
</feature>
<keyword evidence="6" id="KW-0153">Cholesterol metabolism</keyword>
<dbReference type="InterPro" id="IPR000152">
    <property type="entry name" value="EGF-type_Asp/Asn_hydroxyl_site"/>
</dbReference>
<evidence type="ECO:0000256" key="29">
    <source>
        <dbReference type="SAM" id="SignalP"/>
    </source>
</evidence>
<feature type="domain" description="CUB" evidence="30">
    <location>
        <begin position="2037"/>
        <end position="2161"/>
    </location>
</feature>
<feature type="domain" description="CUB" evidence="30">
    <location>
        <begin position="1442"/>
        <end position="1554"/>
    </location>
</feature>
<dbReference type="PANTHER" id="PTHR24251:SF37">
    <property type="entry name" value="CUB DOMAIN-CONTAINING PROTEIN"/>
    <property type="match status" value="1"/>
</dbReference>
<evidence type="ECO:0000256" key="15">
    <source>
        <dbReference type="ARBA" id="ARBA00023136"/>
    </source>
</evidence>
<feature type="domain" description="CUB" evidence="30">
    <location>
        <begin position="3217"/>
        <end position="3338"/>
    </location>
</feature>
<feature type="disulfide bond" evidence="27">
    <location>
        <begin position="446"/>
        <end position="455"/>
    </location>
</feature>
<dbReference type="PROSITE" id="PS01187">
    <property type="entry name" value="EGF_CA"/>
    <property type="match status" value="1"/>
</dbReference>
<keyword evidence="14" id="KW-0443">Lipid metabolism</keyword>
<dbReference type="PROSITE" id="PS00010">
    <property type="entry name" value="ASX_HYDROXYL"/>
    <property type="match status" value="1"/>
</dbReference>
<feature type="domain" description="CUB" evidence="30">
    <location>
        <begin position="1206"/>
        <end position="1318"/>
    </location>
</feature>
<feature type="domain" description="EGF-like" evidence="31">
    <location>
        <begin position="421"/>
        <end position="456"/>
    </location>
</feature>
<evidence type="ECO:0000256" key="13">
    <source>
        <dbReference type="ARBA" id="ARBA00022927"/>
    </source>
</evidence>
<evidence type="ECO:0000256" key="4">
    <source>
        <dbReference type="ARBA" id="ARBA00022475"/>
    </source>
</evidence>
<feature type="disulfide bond" evidence="27">
    <location>
        <begin position="485"/>
        <end position="494"/>
    </location>
</feature>
<evidence type="ECO:0000256" key="12">
    <source>
        <dbReference type="ARBA" id="ARBA00022753"/>
    </source>
</evidence>
<feature type="signal peptide" evidence="29">
    <location>
        <begin position="1"/>
        <end position="21"/>
    </location>
</feature>
<dbReference type="FunFam" id="2.60.120.290:FF:000005">
    <property type="entry name" value="Procollagen C-endopeptidase enhancer 1"/>
    <property type="match status" value="4"/>
</dbReference>
<keyword evidence="8" id="KW-0846">Cobalamin</keyword>
<evidence type="ECO:0000256" key="16">
    <source>
        <dbReference type="ARBA" id="ARBA00023157"/>
    </source>
</evidence>
<evidence type="ECO:0000256" key="3">
    <source>
        <dbReference type="ARBA" id="ARBA00022448"/>
    </source>
</evidence>
<feature type="domain" description="CUB" evidence="30">
    <location>
        <begin position="620"/>
        <end position="732"/>
    </location>
</feature>
<comment type="caution">
    <text evidence="27">Lacks conserved residue(s) required for the propagation of feature annotation.</text>
</comment>
<dbReference type="InterPro" id="IPR000742">
    <property type="entry name" value="EGF"/>
</dbReference>
<evidence type="ECO:0000256" key="17">
    <source>
        <dbReference type="ARBA" id="ARBA00023166"/>
    </source>
</evidence>
<evidence type="ECO:0000256" key="10">
    <source>
        <dbReference type="ARBA" id="ARBA00022729"/>
    </source>
</evidence>
<evidence type="ECO:0000256" key="23">
    <source>
        <dbReference type="ARBA" id="ARBA00023878"/>
    </source>
</evidence>
<dbReference type="GO" id="GO:0015031">
    <property type="term" value="P:protein transport"/>
    <property type="evidence" value="ECO:0007669"/>
    <property type="project" value="UniProtKB-KW"/>
</dbReference>
<keyword evidence="4" id="KW-1003">Cell membrane</keyword>
<dbReference type="Pfam" id="PF00431">
    <property type="entry name" value="CUB"/>
    <property type="match status" value="26"/>
</dbReference>
<dbReference type="InterPro" id="IPR001881">
    <property type="entry name" value="EGF-like_Ca-bd_dom"/>
</dbReference>
<dbReference type="GeneID" id="105266481"/>
<evidence type="ECO:0000256" key="8">
    <source>
        <dbReference type="ARBA" id="ARBA00022628"/>
    </source>
</evidence>
<keyword evidence="15" id="KW-0472">Membrane</keyword>
<dbReference type="Pfam" id="PF07645">
    <property type="entry name" value="EGF_CA"/>
    <property type="match status" value="1"/>
</dbReference>
<evidence type="ECO:0000256" key="28">
    <source>
        <dbReference type="SAM" id="MobiDB-lite"/>
    </source>
</evidence>
<gene>
    <name evidence="33" type="primary">Cubn</name>
</gene>
<dbReference type="PROSITE" id="PS01186">
    <property type="entry name" value="EGF_2"/>
    <property type="match status" value="2"/>
</dbReference>
<dbReference type="CDD" id="cd00054">
    <property type="entry name" value="EGF_CA"/>
    <property type="match status" value="5"/>
</dbReference>
<evidence type="ECO:0000259" key="31">
    <source>
        <dbReference type="PROSITE" id="PS50026"/>
    </source>
</evidence>
<dbReference type="SMART" id="SM00042">
    <property type="entry name" value="CUB"/>
    <property type="match status" value="26"/>
</dbReference>